<proteinExistence type="predicted"/>
<dbReference type="RefSeq" id="WP_226727321.1">
    <property type="nucleotide sequence ID" value="NZ_JAJAUY010000044.1"/>
</dbReference>
<accession>A0ABS8B766</accession>
<gene>
    <name evidence="2" type="ORF">LG632_13775</name>
</gene>
<organism evidence="2 3">
    <name type="scientific">Streptomyces antimicrobicus</name>
    <dbReference type="NCBI Taxonomy" id="2883108"/>
    <lineage>
        <taxon>Bacteria</taxon>
        <taxon>Bacillati</taxon>
        <taxon>Actinomycetota</taxon>
        <taxon>Actinomycetes</taxon>
        <taxon>Kitasatosporales</taxon>
        <taxon>Streptomycetaceae</taxon>
        <taxon>Streptomyces</taxon>
    </lineage>
</organism>
<dbReference type="Proteomes" id="UP001199054">
    <property type="component" value="Unassembled WGS sequence"/>
</dbReference>
<reference evidence="2 3" key="1">
    <citation type="submission" date="2021-10" db="EMBL/GenBank/DDBJ databases">
        <title>Streptomyces sp. strain SMC 277, a novel streptomycete isolated from soil.</title>
        <authorList>
            <person name="Chanama M."/>
        </authorList>
    </citation>
    <scope>NUCLEOTIDE SEQUENCE [LARGE SCALE GENOMIC DNA]</scope>
    <source>
        <strain evidence="2 3">SMC 277</strain>
    </source>
</reference>
<evidence type="ECO:0000313" key="2">
    <source>
        <dbReference type="EMBL" id="MCB5180445.1"/>
    </source>
</evidence>
<name>A0ABS8B766_9ACTN</name>
<keyword evidence="3" id="KW-1185">Reference proteome</keyword>
<dbReference type="EMBL" id="JAJAUY010000044">
    <property type="protein sequence ID" value="MCB5180445.1"/>
    <property type="molecule type" value="Genomic_DNA"/>
</dbReference>
<evidence type="ECO:0000256" key="1">
    <source>
        <dbReference type="SAM" id="MobiDB-lite"/>
    </source>
</evidence>
<feature type="region of interest" description="Disordered" evidence="1">
    <location>
        <begin position="147"/>
        <end position="183"/>
    </location>
</feature>
<feature type="compositionally biased region" description="Basic and acidic residues" evidence="1">
    <location>
        <begin position="163"/>
        <end position="177"/>
    </location>
</feature>
<sequence>MDFAAELARFAATGRLGVFGYGVHLYDVVAVHGEPQAQQRVSPGRRWPHWLHYGSLQIVWCRCRRLSAMHVPAWHGELEIPGPAAGGSTLVPMPVTESRLTAALTAAGVSWRTEDRPQDRPEQRILTTRPTPYSAVTFTFVARHRPDDAPADDWPLYQASTSGRDHEVCPEPDRAVPDDGYGV</sequence>
<evidence type="ECO:0000313" key="3">
    <source>
        <dbReference type="Proteomes" id="UP001199054"/>
    </source>
</evidence>
<protein>
    <submittedName>
        <fullName evidence="2">Uncharacterized protein</fullName>
    </submittedName>
</protein>
<comment type="caution">
    <text evidence="2">The sequence shown here is derived from an EMBL/GenBank/DDBJ whole genome shotgun (WGS) entry which is preliminary data.</text>
</comment>